<evidence type="ECO:0000313" key="2">
    <source>
        <dbReference type="EMBL" id="AWR99420.1"/>
    </source>
</evidence>
<dbReference type="Gene3D" id="3.40.50.10480">
    <property type="entry name" value="Probable brix-domain ribosomal biogenesis protein"/>
    <property type="match status" value="1"/>
</dbReference>
<evidence type="ECO:0000313" key="3">
    <source>
        <dbReference type="Proteomes" id="UP000247586"/>
    </source>
</evidence>
<name>A0A2U9ITM9_9CREN</name>
<reference evidence="2 3" key="1">
    <citation type="submission" date="2018-05" db="EMBL/GenBank/DDBJ databases">
        <title>Complete Genome Sequences of Extremely Thermoacidophilic, Metal-Mobilizing Type-Strain Members of the Archaeal Family Sulfolobaceae: Acidianus brierleyi DSM-1651T, Acidianus sulfidivorans DSM-18786T, Metallosphaera hakonensis DSM-7519T, and Metallosphaera prunae DSM-10039T.</title>
        <authorList>
            <person name="Counts J.A."/>
            <person name="Kelly R.M."/>
        </authorList>
    </citation>
    <scope>NUCLEOTIDE SEQUENCE [LARGE SCALE GENOMIC DNA]</scope>
    <source>
        <strain evidence="2 3">HO1-1</strain>
    </source>
</reference>
<feature type="domain" description="Brix" evidence="1">
    <location>
        <begin position="1"/>
        <end position="139"/>
    </location>
</feature>
<organism evidence="2 3">
    <name type="scientific">Metallosphaera hakonensis JCM 8857 = DSM 7519</name>
    <dbReference type="NCBI Taxonomy" id="1293036"/>
    <lineage>
        <taxon>Archaea</taxon>
        <taxon>Thermoproteota</taxon>
        <taxon>Thermoprotei</taxon>
        <taxon>Sulfolobales</taxon>
        <taxon>Sulfolobaceae</taxon>
        <taxon>Metallosphaera</taxon>
    </lineage>
</organism>
<dbReference type="GO" id="GO:0019843">
    <property type="term" value="F:rRNA binding"/>
    <property type="evidence" value="ECO:0007669"/>
    <property type="project" value="InterPro"/>
</dbReference>
<reference evidence="3" key="3">
    <citation type="submission" date="2020-03" db="EMBL/GenBank/DDBJ databases">
        <title>Sequencing and Assembly of Multiple Reported Metal-Biooxidizing Members of the Extremely Thermoacidophilic Archaeal Family Sulfolobaceae.</title>
        <authorList>
            <person name="Counts J.A."/>
            <person name="Kelly R.M."/>
        </authorList>
    </citation>
    <scope>NUCLEOTIDE SEQUENCE [LARGE SCALE GENOMIC DNA]</scope>
    <source>
        <strain evidence="3">HO1-1</strain>
    </source>
</reference>
<sequence length="139" mass="15952">MEYIFPSSLKVNRGRRNLDELFRIAEILKSDVLLLTNVNKGNPSSIEVFDVSSRDLLYHFLIKSLRLKSDYDKANLANNKRELCIKDTVQQCFTVNSFLVDLGAKRGKCETIAVIWFENECKIKFMNKGDELLTVGLES</sequence>
<evidence type="ECO:0000259" key="1">
    <source>
        <dbReference type="PROSITE" id="PS50833"/>
    </source>
</evidence>
<dbReference type="InterPro" id="IPR007109">
    <property type="entry name" value="Brix"/>
</dbReference>
<dbReference type="PROSITE" id="PS50833">
    <property type="entry name" value="BRIX"/>
    <property type="match status" value="1"/>
</dbReference>
<dbReference type="RefSeq" id="WP_054836838.1">
    <property type="nucleotide sequence ID" value="NZ_BBBA01000012.1"/>
</dbReference>
<keyword evidence="3" id="KW-1185">Reference proteome</keyword>
<dbReference type="EMBL" id="CP029287">
    <property type="protein sequence ID" value="AWR99420.1"/>
    <property type="molecule type" value="Genomic_DNA"/>
</dbReference>
<protein>
    <recommendedName>
        <fullName evidence="1">Brix domain-containing protein</fullName>
    </recommendedName>
</protein>
<reference evidence="3" key="2">
    <citation type="submission" date="2020-03" db="EMBL/GenBank/DDBJ databases">
        <title>Complete Genome Sequences of Extremely Thermoacidophilic, Metal-Mobilizing Type-Strain Members of the Archaeal Family Sulfolobaceae: Acidianus brierleyi DSM-1651T, Acidianus sulfidivorans DSM-18786T, Metallosphaera hakonensis DSM-7519T, and Metallosphaera prunae DSM-10039T.</title>
        <authorList>
            <person name="Counts J.A."/>
            <person name="Kelly R.M."/>
        </authorList>
    </citation>
    <scope>NUCLEOTIDE SEQUENCE [LARGE SCALE GENOMIC DNA]</scope>
    <source>
        <strain evidence="3">HO1-1</strain>
    </source>
</reference>
<dbReference type="GO" id="GO:0006364">
    <property type="term" value="P:rRNA processing"/>
    <property type="evidence" value="ECO:0007669"/>
    <property type="project" value="InterPro"/>
</dbReference>
<gene>
    <name evidence="2" type="ORF">DFR87_06570</name>
</gene>
<dbReference type="AlphaFoldDB" id="A0A2U9ITM9"/>
<dbReference type="STRING" id="1293036.GCA_001315825_01887"/>
<accession>A0A2U9ITM9</accession>
<proteinExistence type="predicted"/>
<dbReference type="SUPFAM" id="SSF52954">
    <property type="entry name" value="Class II aaRS ABD-related"/>
    <property type="match status" value="1"/>
</dbReference>
<dbReference type="Proteomes" id="UP000247586">
    <property type="component" value="Chromosome"/>
</dbReference>